<evidence type="ECO:0000313" key="4">
    <source>
        <dbReference type="Proteomes" id="UP001203297"/>
    </source>
</evidence>
<evidence type="ECO:0000256" key="2">
    <source>
        <dbReference type="SAM" id="Phobius"/>
    </source>
</evidence>
<feature type="transmembrane region" description="Helical" evidence="2">
    <location>
        <begin position="119"/>
        <end position="137"/>
    </location>
</feature>
<evidence type="ECO:0000256" key="1">
    <source>
        <dbReference type="SAM" id="MobiDB-lite"/>
    </source>
</evidence>
<feature type="transmembrane region" description="Helical" evidence="2">
    <location>
        <begin position="23"/>
        <end position="42"/>
    </location>
</feature>
<gene>
    <name evidence="3" type="ORF">B0F90DRAFT_1773235</name>
</gene>
<name>A0AAD4LXT1_9AGAM</name>
<dbReference type="Proteomes" id="UP001203297">
    <property type="component" value="Unassembled WGS sequence"/>
</dbReference>
<reference evidence="3" key="1">
    <citation type="journal article" date="2022" name="New Phytol.">
        <title>Evolutionary transition to the ectomycorrhizal habit in the genomes of a hyperdiverse lineage of mushroom-forming fungi.</title>
        <authorList>
            <person name="Looney B."/>
            <person name="Miyauchi S."/>
            <person name="Morin E."/>
            <person name="Drula E."/>
            <person name="Courty P.E."/>
            <person name="Kohler A."/>
            <person name="Kuo A."/>
            <person name="LaButti K."/>
            <person name="Pangilinan J."/>
            <person name="Lipzen A."/>
            <person name="Riley R."/>
            <person name="Andreopoulos W."/>
            <person name="He G."/>
            <person name="Johnson J."/>
            <person name="Nolan M."/>
            <person name="Tritt A."/>
            <person name="Barry K.W."/>
            <person name="Grigoriev I.V."/>
            <person name="Nagy L.G."/>
            <person name="Hibbett D."/>
            <person name="Henrissat B."/>
            <person name="Matheny P.B."/>
            <person name="Labbe J."/>
            <person name="Martin F.M."/>
        </authorList>
    </citation>
    <scope>NUCLEOTIDE SEQUENCE</scope>
    <source>
        <strain evidence="3">BPL690</strain>
    </source>
</reference>
<feature type="transmembrane region" description="Helical" evidence="2">
    <location>
        <begin position="88"/>
        <end position="107"/>
    </location>
</feature>
<sequence>MGTVCLSLVPNLRCVGLSHKEEVISIVPVGLEVVFSLGLVFAGRDAGRIRYILAAEGPFYLLLVLSSYLSHAAPVFQTSLLNYKALDITIGSLSFIPLLLYTSYLYLFKRSVCFPQLPGRFMVLATVFSLVVIPIILVTNEIGSFFGIRYRNVPFPVNITVGDQLAVGPDLSSYQFGREFLSSISLALLAIYQATTFLTFFVRLASCVFVQRNIEERAETEREGVLFRGIGWLAVGMKFCAMESAIGFANTSFGLVFTRRLLRMLGRACIIIGIVKGPDRKEEFLILDDEKGNEFLSGTRKLKLSSLRISSPQLVRSSMTERLSQMPPVGYPIATFAVPYPDSPVLSESGRASYVSRYPSGVPPGTLAHMPTVVEKSRPPPLILKRSPSPSPVTVVRGHGRAPTLVLHLSPTRLPSGDTLAAMSEKQSDISVPDDVRAILLPFCSPAQRTAPPLQQSMDRKSGFLQQVRGRLRSRSLSSRPRSPRLAVPAVPINRYHAPSSTSRISSSVLPLSMISGPKGDIPGYAQWPSVPAQRSPEAFFVPETSSCAGGTSTVDGISIDWISSKGVSRLARVKSIGAEHHWTTPSPTIAGSTRASIVPESQGDLNAVMKSPGLVVRKDSDVLRSEEMARVGSYGIAMI</sequence>
<keyword evidence="2" id="KW-0472">Membrane</keyword>
<keyword evidence="4" id="KW-1185">Reference proteome</keyword>
<evidence type="ECO:0000313" key="3">
    <source>
        <dbReference type="EMBL" id="KAI0292046.1"/>
    </source>
</evidence>
<dbReference type="AlphaFoldDB" id="A0AAD4LXT1"/>
<proteinExistence type="predicted"/>
<feature type="transmembrane region" description="Helical" evidence="2">
    <location>
        <begin position="49"/>
        <end position="68"/>
    </location>
</feature>
<accession>A0AAD4LXT1</accession>
<protein>
    <submittedName>
        <fullName evidence="3">Uncharacterized protein</fullName>
    </submittedName>
</protein>
<organism evidence="3 4">
    <name type="scientific">Multifurca ochricompacta</name>
    <dbReference type="NCBI Taxonomy" id="376703"/>
    <lineage>
        <taxon>Eukaryota</taxon>
        <taxon>Fungi</taxon>
        <taxon>Dikarya</taxon>
        <taxon>Basidiomycota</taxon>
        <taxon>Agaricomycotina</taxon>
        <taxon>Agaricomycetes</taxon>
        <taxon>Russulales</taxon>
        <taxon>Russulaceae</taxon>
        <taxon>Multifurca</taxon>
    </lineage>
</organism>
<keyword evidence="2" id="KW-1133">Transmembrane helix</keyword>
<feature type="transmembrane region" description="Helical" evidence="2">
    <location>
        <begin position="180"/>
        <end position="202"/>
    </location>
</feature>
<feature type="region of interest" description="Disordered" evidence="1">
    <location>
        <begin position="378"/>
        <end position="397"/>
    </location>
</feature>
<keyword evidence="2" id="KW-0812">Transmembrane</keyword>
<comment type="caution">
    <text evidence="3">The sequence shown here is derived from an EMBL/GenBank/DDBJ whole genome shotgun (WGS) entry which is preliminary data.</text>
</comment>
<dbReference type="EMBL" id="WTXG01000136">
    <property type="protein sequence ID" value="KAI0292046.1"/>
    <property type="molecule type" value="Genomic_DNA"/>
</dbReference>